<sequence>MMSKAVLFVYLSLAVLAKSAWTFPIAENEETAVVAYVGPQEPLLATVKRRKLAWFGHVTRHDSLSKTILQGTVEGKHRRGRQKKAWCDKIKEWTGMAMYELPEIEMHGDRKLILLPSDPPDDPTGRGTE</sequence>
<keyword evidence="2" id="KW-0378">Hydrolase</keyword>
<dbReference type="GO" id="GO:0004519">
    <property type="term" value="F:endonuclease activity"/>
    <property type="evidence" value="ECO:0007669"/>
    <property type="project" value="UniProtKB-KW"/>
</dbReference>
<name>A0AAV4HP17_9GAST</name>
<accession>A0AAV4HP17</accession>
<comment type="caution">
    <text evidence="2">The sequence shown here is derived from an EMBL/GenBank/DDBJ whole genome shotgun (WGS) entry which is preliminary data.</text>
</comment>
<keyword evidence="2" id="KW-0255">Endonuclease</keyword>
<keyword evidence="1" id="KW-0732">Signal</keyword>
<keyword evidence="2" id="KW-0540">Nuclease</keyword>
<evidence type="ECO:0000313" key="2">
    <source>
        <dbReference type="EMBL" id="GFR99641.1"/>
    </source>
</evidence>
<proteinExistence type="predicted"/>
<reference evidence="2 3" key="1">
    <citation type="journal article" date="2021" name="Elife">
        <title>Chloroplast acquisition without the gene transfer in kleptoplastic sea slugs, Plakobranchus ocellatus.</title>
        <authorList>
            <person name="Maeda T."/>
            <person name="Takahashi S."/>
            <person name="Yoshida T."/>
            <person name="Shimamura S."/>
            <person name="Takaki Y."/>
            <person name="Nagai Y."/>
            <person name="Toyoda A."/>
            <person name="Suzuki Y."/>
            <person name="Arimoto A."/>
            <person name="Ishii H."/>
            <person name="Satoh N."/>
            <person name="Nishiyama T."/>
            <person name="Hasebe M."/>
            <person name="Maruyama T."/>
            <person name="Minagawa J."/>
            <person name="Obokata J."/>
            <person name="Shigenobu S."/>
        </authorList>
    </citation>
    <scope>NUCLEOTIDE SEQUENCE [LARGE SCALE GENOMIC DNA]</scope>
</reference>
<feature type="chain" id="PRO_5043853656" evidence="1">
    <location>
        <begin position="23"/>
        <end position="129"/>
    </location>
</feature>
<dbReference type="Proteomes" id="UP000762676">
    <property type="component" value="Unassembled WGS sequence"/>
</dbReference>
<feature type="signal peptide" evidence="1">
    <location>
        <begin position="1"/>
        <end position="22"/>
    </location>
</feature>
<evidence type="ECO:0000313" key="3">
    <source>
        <dbReference type="Proteomes" id="UP000762676"/>
    </source>
</evidence>
<protein>
    <submittedName>
        <fullName evidence="2">Endonuclease-reverse transcriptase</fullName>
    </submittedName>
</protein>
<organism evidence="2 3">
    <name type="scientific">Elysia marginata</name>
    <dbReference type="NCBI Taxonomy" id="1093978"/>
    <lineage>
        <taxon>Eukaryota</taxon>
        <taxon>Metazoa</taxon>
        <taxon>Spiralia</taxon>
        <taxon>Lophotrochozoa</taxon>
        <taxon>Mollusca</taxon>
        <taxon>Gastropoda</taxon>
        <taxon>Heterobranchia</taxon>
        <taxon>Euthyneura</taxon>
        <taxon>Panpulmonata</taxon>
        <taxon>Sacoglossa</taxon>
        <taxon>Placobranchoidea</taxon>
        <taxon>Plakobranchidae</taxon>
        <taxon>Elysia</taxon>
    </lineage>
</organism>
<dbReference type="AlphaFoldDB" id="A0AAV4HP17"/>
<evidence type="ECO:0000256" key="1">
    <source>
        <dbReference type="SAM" id="SignalP"/>
    </source>
</evidence>
<keyword evidence="3" id="KW-1185">Reference proteome</keyword>
<gene>
    <name evidence="2" type="ORF">ElyMa_006379500</name>
</gene>
<dbReference type="EMBL" id="BMAT01012811">
    <property type="protein sequence ID" value="GFR99641.1"/>
    <property type="molecule type" value="Genomic_DNA"/>
</dbReference>